<accession>A0A239D5Y5</accession>
<evidence type="ECO:0000313" key="3">
    <source>
        <dbReference type="EMBL" id="SNS26993.1"/>
    </source>
</evidence>
<feature type="transmembrane region" description="Helical" evidence="1">
    <location>
        <begin position="16"/>
        <end position="37"/>
    </location>
</feature>
<keyword evidence="4" id="KW-1185">Reference proteome</keyword>
<dbReference type="Proteomes" id="UP000242915">
    <property type="component" value="Unassembled WGS sequence"/>
</dbReference>
<dbReference type="InterPro" id="IPR025746">
    <property type="entry name" value="PilX_N_dom"/>
</dbReference>
<feature type="domain" description="Type 4 fimbrial biogenesis protein PilX N-terminal" evidence="2">
    <location>
        <begin position="12"/>
        <end position="61"/>
    </location>
</feature>
<dbReference type="AlphaFoldDB" id="A0A239D5Y5"/>
<evidence type="ECO:0000259" key="2">
    <source>
        <dbReference type="Pfam" id="PF14341"/>
    </source>
</evidence>
<reference evidence="4" key="1">
    <citation type="submission" date="2017-06" db="EMBL/GenBank/DDBJ databases">
        <authorList>
            <person name="Varghese N."/>
            <person name="Submissions S."/>
        </authorList>
    </citation>
    <scope>NUCLEOTIDE SEQUENCE [LARGE SCALE GENOMIC DNA]</scope>
    <source>
        <strain evidence="4">CIP 108523</strain>
    </source>
</reference>
<evidence type="ECO:0000256" key="1">
    <source>
        <dbReference type="SAM" id="Phobius"/>
    </source>
</evidence>
<keyword evidence="1" id="KW-0472">Membrane</keyword>
<organism evidence="3 4">
    <name type="scientific">Pseudomonas segetis</name>
    <dbReference type="NCBI Taxonomy" id="298908"/>
    <lineage>
        <taxon>Bacteria</taxon>
        <taxon>Pseudomonadati</taxon>
        <taxon>Pseudomonadota</taxon>
        <taxon>Gammaproteobacteria</taxon>
        <taxon>Pseudomonadales</taxon>
        <taxon>Pseudomonadaceae</taxon>
        <taxon>Pseudomonas</taxon>
    </lineage>
</organism>
<gene>
    <name evidence="3" type="ORF">SAMN05216255_2060</name>
</gene>
<dbReference type="RefSeq" id="WP_010489683.1">
    <property type="nucleotide sequence ID" value="NZ_FZOG01000002.1"/>
</dbReference>
<proteinExistence type="predicted"/>
<protein>
    <submittedName>
        <fullName evidence="3">PilX N-terminal</fullName>
    </submittedName>
</protein>
<dbReference type="EMBL" id="FZOG01000002">
    <property type="protein sequence ID" value="SNS26993.1"/>
    <property type="molecule type" value="Genomic_DNA"/>
</dbReference>
<dbReference type="Pfam" id="PF14341">
    <property type="entry name" value="PilX_N"/>
    <property type="match status" value="1"/>
</dbReference>
<name>A0A239D5Y5_9PSED</name>
<keyword evidence="1" id="KW-1133">Transmembrane helix</keyword>
<evidence type="ECO:0000313" key="4">
    <source>
        <dbReference type="Proteomes" id="UP000242915"/>
    </source>
</evidence>
<sequence>MKITQHSLEQQQGATLLVALIFLVVLTVAGITAARFATNEERMASSNQFRNTAFQLAQTEIRSQMAFFGNQANRGQLQTAIDLTKANAAAEPNATLRQRFPDLRVFTNLTALTTAPGLTQANQLRSMGKLDCAAYGEGYSFDAYTCQQYELKARSTIADSAYSDQTQGFVFFNLK</sequence>
<keyword evidence="1" id="KW-0812">Transmembrane</keyword>